<comment type="caution">
    <text evidence="1">The sequence shown here is derived from an EMBL/GenBank/DDBJ whole genome shotgun (WGS) entry which is preliminary data.</text>
</comment>
<dbReference type="EMBL" id="JAHQIW010007229">
    <property type="protein sequence ID" value="KAJ1373121.1"/>
    <property type="molecule type" value="Genomic_DNA"/>
</dbReference>
<dbReference type="Proteomes" id="UP001196413">
    <property type="component" value="Unassembled WGS sequence"/>
</dbReference>
<accession>A0AAD5RBT8</accession>
<keyword evidence="2" id="KW-1185">Reference proteome</keyword>
<protein>
    <submittedName>
        <fullName evidence="1">Uncharacterized protein</fullName>
    </submittedName>
</protein>
<sequence length="185" mass="21138">MDSNNAQASQQYEQVVQQCNDCLVLLRQLRNGAIRLHNHLFHSRPQSTSNEMWDMYFRQFEQLDKEFRDCFDNLENCAEGLPNQLPQIDPLNRLQAVLQDEQLGVQGMETVESMIDCENWNEGNFVGSASRKAVLANIFSLFFSLANIHVSRRVSPTSATSAIKYCASSFVMFPLVYWDVSTCAI</sequence>
<name>A0AAD5RBT8_PARTN</name>
<reference evidence="1" key="1">
    <citation type="submission" date="2021-06" db="EMBL/GenBank/DDBJ databases">
        <title>Parelaphostrongylus tenuis whole genome reference sequence.</title>
        <authorList>
            <person name="Garwood T.J."/>
            <person name="Larsen P.A."/>
            <person name="Fountain-Jones N.M."/>
            <person name="Garbe J.R."/>
            <person name="Macchietto M.G."/>
            <person name="Kania S.A."/>
            <person name="Gerhold R.W."/>
            <person name="Richards J.E."/>
            <person name="Wolf T.M."/>
        </authorList>
    </citation>
    <scope>NUCLEOTIDE SEQUENCE</scope>
    <source>
        <strain evidence="1">MNPRO001-30</strain>
        <tissue evidence="1">Meninges</tissue>
    </source>
</reference>
<gene>
    <name evidence="1" type="ORF">KIN20_035457</name>
</gene>
<evidence type="ECO:0000313" key="1">
    <source>
        <dbReference type="EMBL" id="KAJ1373121.1"/>
    </source>
</evidence>
<proteinExistence type="predicted"/>
<evidence type="ECO:0000313" key="2">
    <source>
        <dbReference type="Proteomes" id="UP001196413"/>
    </source>
</evidence>
<dbReference type="AlphaFoldDB" id="A0AAD5RBT8"/>
<organism evidence="1 2">
    <name type="scientific">Parelaphostrongylus tenuis</name>
    <name type="common">Meningeal worm</name>
    <dbReference type="NCBI Taxonomy" id="148309"/>
    <lineage>
        <taxon>Eukaryota</taxon>
        <taxon>Metazoa</taxon>
        <taxon>Ecdysozoa</taxon>
        <taxon>Nematoda</taxon>
        <taxon>Chromadorea</taxon>
        <taxon>Rhabditida</taxon>
        <taxon>Rhabditina</taxon>
        <taxon>Rhabditomorpha</taxon>
        <taxon>Strongyloidea</taxon>
        <taxon>Metastrongylidae</taxon>
        <taxon>Parelaphostrongylus</taxon>
    </lineage>
</organism>